<protein>
    <recommendedName>
        <fullName evidence="3">DUF5017 domain-containing protein</fullName>
    </recommendedName>
</protein>
<keyword evidence="2" id="KW-1185">Reference proteome</keyword>
<reference evidence="1 2" key="1">
    <citation type="submission" date="2019-01" db="EMBL/GenBank/DDBJ databases">
        <title>Flavobacterium sp. nov.,isolated from freshwater.</title>
        <authorList>
            <person name="Zhang R."/>
            <person name="Du Z.-J."/>
        </authorList>
    </citation>
    <scope>NUCLEOTIDE SEQUENCE [LARGE SCALE GENOMIC DNA]</scope>
    <source>
        <strain evidence="1 2">1E403</strain>
    </source>
</reference>
<dbReference type="PROSITE" id="PS51257">
    <property type="entry name" value="PROKAR_LIPOPROTEIN"/>
    <property type="match status" value="1"/>
</dbReference>
<dbReference type="EMBL" id="SBII01000008">
    <property type="protein sequence ID" value="RWW99760.1"/>
    <property type="molecule type" value="Genomic_DNA"/>
</dbReference>
<accession>A0A444H935</accession>
<evidence type="ECO:0000313" key="1">
    <source>
        <dbReference type="EMBL" id="RWW99760.1"/>
    </source>
</evidence>
<sequence>MKNSIKITLLAAIVMTLTSCVKDDDTALAPFTPLVYLEDFEEAQDGTQLDIPGFTNFSETGSLYWKEEVFDKNGYTEFVANAATTDAVTTWLITPAITLGNEKRTLSFQSAQHHLAQQGAKLEVFISTNYNSTDVATATWIPLKAITPTLYNDWYKFIYSGAIDLSGHSGTVHLALKATIENGSSGTGYFIDNIKVY</sequence>
<dbReference type="Gene3D" id="2.60.120.200">
    <property type="match status" value="1"/>
</dbReference>
<dbReference type="RefSeq" id="WP_128390310.1">
    <property type="nucleotide sequence ID" value="NZ_SBII01000008.1"/>
</dbReference>
<organism evidence="1 2">
    <name type="scientific">Flavobacterium cerinum</name>
    <dbReference type="NCBI Taxonomy" id="2502784"/>
    <lineage>
        <taxon>Bacteria</taxon>
        <taxon>Pseudomonadati</taxon>
        <taxon>Bacteroidota</taxon>
        <taxon>Flavobacteriia</taxon>
        <taxon>Flavobacteriales</taxon>
        <taxon>Flavobacteriaceae</taxon>
        <taxon>Flavobacterium</taxon>
    </lineage>
</organism>
<dbReference type="NCBIfam" id="NF038128">
    <property type="entry name" value="choice_anch_J"/>
    <property type="match status" value="1"/>
</dbReference>
<dbReference type="Proteomes" id="UP000287527">
    <property type="component" value="Unassembled WGS sequence"/>
</dbReference>
<name>A0A444H935_9FLAO</name>
<comment type="caution">
    <text evidence="1">The sequence shown here is derived from an EMBL/GenBank/DDBJ whole genome shotgun (WGS) entry which is preliminary data.</text>
</comment>
<dbReference type="AlphaFoldDB" id="A0A444H935"/>
<proteinExistence type="predicted"/>
<gene>
    <name evidence="1" type="ORF">EPI11_12475</name>
</gene>
<evidence type="ECO:0000313" key="2">
    <source>
        <dbReference type="Proteomes" id="UP000287527"/>
    </source>
</evidence>
<evidence type="ECO:0008006" key="3">
    <source>
        <dbReference type="Google" id="ProtNLM"/>
    </source>
</evidence>
<dbReference type="OrthoDB" id="1492759at2"/>